<feature type="domain" description="Sigma-54 factor interaction" evidence="6">
    <location>
        <begin position="151"/>
        <end position="380"/>
    </location>
</feature>
<dbReference type="Pfam" id="PF13426">
    <property type="entry name" value="PAS_9"/>
    <property type="match status" value="1"/>
</dbReference>
<feature type="coiled-coil region" evidence="5">
    <location>
        <begin position="117"/>
        <end position="144"/>
    </location>
</feature>
<dbReference type="Proteomes" id="UP000429595">
    <property type="component" value="Unassembled WGS sequence"/>
</dbReference>
<dbReference type="PANTHER" id="PTHR32071:SF57">
    <property type="entry name" value="C4-DICARBOXYLATE TRANSPORT TRANSCRIPTIONAL REGULATORY PROTEIN DCTD"/>
    <property type="match status" value="1"/>
</dbReference>
<evidence type="ECO:0000259" key="7">
    <source>
        <dbReference type="PROSITE" id="PS50112"/>
    </source>
</evidence>
<dbReference type="SMART" id="SM00382">
    <property type="entry name" value="AAA"/>
    <property type="match status" value="1"/>
</dbReference>
<dbReference type="Pfam" id="PF25601">
    <property type="entry name" value="AAA_lid_14"/>
    <property type="match status" value="1"/>
</dbReference>
<evidence type="ECO:0000256" key="2">
    <source>
        <dbReference type="ARBA" id="ARBA00022797"/>
    </source>
</evidence>
<evidence type="ECO:0000256" key="5">
    <source>
        <dbReference type="SAM" id="Coils"/>
    </source>
</evidence>
<evidence type="ECO:0000259" key="6">
    <source>
        <dbReference type="PROSITE" id="PS50045"/>
    </source>
</evidence>
<dbReference type="GO" id="GO:0005524">
    <property type="term" value="F:ATP binding"/>
    <property type="evidence" value="ECO:0007669"/>
    <property type="project" value="UniProtKB-KW"/>
</dbReference>
<dbReference type="CDD" id="cd00130">
    <property type="entry name" value="PAS"/>
    <property type="match status" value="1"/>
</dbReference>
<evidence type="ECO:0000256" key="4">
    <source>
        <dbReference type="ARBA" id="ARBA00029500"/>
    </source>
</evidence>
<keyword evidence="2" id="KW-0058">Aromatic hydrocarbons catabolism</keyword>
<sequence length="459" mass="51955">MYDFYMDPSNKAEVLHSLEEDIMVTNANGIVLKVSKGSGSHYGLEPETLLGKSVYDLEQEGVFKPAITPVVLQKKKKVILVQTTPSGKKILITGIPVFGETGEIEHIVSYSYDISELLVIKEYLNNLEEEMARVKSELALLRHQSIKLDGMIADSQAMKNIVDTIQRIEDIDVTVLLLGESGVGKSALAKQIHLKSPKKNGPFIEVNCSAIPEALFEAEFFGYEGGSFTGAKAKGKIGYAEMAQGGTLFLDEIGELPIHLQAKLLKFIQNKQFYRVGGTKPVSADFRLIAATNRDLKKAVEKQEFRQDLYFRLNVVPIHIPPLRERKEDLLALIYHFKNRFAKQHNRQRELDNLLVEHLLGLEWKGNVRELENLMERLMITSRSPLINLEELPAEYQLQLKSDSLFNLERTGQTLAEVLEQVEKKMLFHAQEKYRTTTEMAKALGISQPSVVRKLKKYK</sequence>
<dbReference type="InterPro" id="IPR025943">
    <property type="entry name" value="Sigma_54_int_dom_ATP-bd_2"/>
</dbReference>
<dbReference type="RefSeq" id="WP_152153854.1">
    <property type="nucleotide sequence ID" value="NZ_WEIO01000011.1"/>
</dbReference>
<dbReference type="SUPFAM" id="SSF55785">
    <property type="entry name" value="PYP-like sensor domain (PAS domain)"/>
    <property type="match status" value="1"/>
</dbReference>
<gene>
    <name evidence="8" type="ORF">F9802_16310</name>
</gene>
<dbReference type="Gene3D" id="1.10.8.60">
    <property type="match status" value="1"/>
</dbReference>
<keyword evidence="5" id="KW-0175">Coiled coil</keyword>
<proteinExistence type="predicted"/>
<dbReference type="PROSITE" id="PS50045">
    <property type="entry name" value="SIGMA54_INTERACT_4"/>
    <property type="match status" value="1"/>
</dbReference>
<evidence type="ECO:0000313" key="8">
    <source>
        <dbReference type="EMBL" id="KAB7704735.1"/>
    </source>
</evidence>
<dbReference type="Gene3D" id="1.10.10.60">
    <property type="entry name" value="Homeodomain-like"/>
    <property type="match status" value="1"/>
</dbReference>
<dbReference type="Gene3D" id="3.40.50.300">
    <property type="entry name" value="P-loop containing nucleotide triphosphate hydrolases"/>
    <property type="match status" value="1"/>
</dbReference>
<keyword evidence="3" id="KW-0067">ATP-binding</keyword>
<dbReference type="InterPro" id="IPR000014">
    <property type="entry name" value="PAS"/>
</dbReference>
<evidence type="ECO:0000256" key="1">
    <source>
        <dbReference type="ARBA" id="ARBA00022741"/>
    </source>
</evidence>
<dbReference type="SUPFAM" id="SSF52540">
    <property type="entry name" value="P-loop containing nucleoside triphosphate hydrolases"/>
    <property type="match status" value="1"/>
</dbReference>
<dbReference type="GO" id="GO:0006355">
    <property type="term" value="P:regulation of DNA-templated transcription"/>
    <property type="evidence" value="ECO:0007669"/>
    <property type="project" value="InterPro"/>
</dbReference>
<dbReference type="EMBL" id="WEIO01000011">
    <property type="protein sequence ID" value="KAB7704735.1"/>
    <property type="molecule type" value="Genomic_DNA"/>
</dbReference>
<dbReference type="Pfam" id="PF00158">
    <property type="entry name" value="Sigma54_activat"/>
    <property type="match status" value="1"/>
</dbReference>
<reference evidence="8 9" key="1">
    <citation type="submission" date="2019-10" db="EMBL/GenBank/DDBJ databases">
        <title>Bacillus aerolatum sp. nov., isolated from bioaerosol of sport playgrounds.</title>
        <authorList>
            <person name="Chen P."/>
            <person name="Zhang G."/>
        </authorList>
    </citation>
    <scope>NUCLEOTIDE SEQUENCE [LARGE SCALE GENOMIC DNA]</scope>
    <source>
        <strain evidence="8 9">CX253</strain>
    </source>
</reference>
<dbReference type="PROSITE" id="PS50112">
    <property type="entry name" value="PAS"/>
    <property type="match status" value="1"/>
</dbReference>
<dbReference type="InterPro" id="IPR003593">
    <property type="entry name" value="AAA+_ATPase"/>
</dbReference>
<protein>
    <recommendedName>
        <fullName evidence="4">HTH-type transcriptional regulatory protein TyrR</fullName>
    </recommendedName>
</protein>
<dbReference type="InterPro" id="IPR058031">
    <property type="entry name" value="AAA_lid_NorR"/>
</dbReference>
<dbReference type="InterPro" id="IPR025662">
    <property type="entry name" value="Sigma_54_int_dom_ATP-bd_1"/>
</dbReference>
<dbReference type="GO" id="GO:0003677">
    <property type="term" value="F:DNA binding"/>
    <property type="evidence" value="ECO:0007669"/>
    <property type="project" value="UniProtKB-KW"/>
</dbReference>
<dbReference type="AlphaFoldDB" id="A0A6I1FBV6"/>
<dbReference type="PROSITE" id="PS00675">
    <property type="entry name" value="SIGMA54_INTERACT_1"/>
    <property type="match status" value="1"/>
</dbReference>
<dbReference type="Pfam" id="PF18024">
    <property type="entry name" value="HTH_50"/>
    <property type="match status" value="1"/>
</dbReference>
<name>A0A6I1FBV6_9BACI</name>
<dbReference type="InterPro" id="IPR009057">
    <property type="entry name" value="Homeodomain-like_sf"/>
</dbReference>
<keyword evidence="9" id="KW-1185">Reference proteome</keyword>
<evidence type="ECO:0000313" key="9">
    <source>
        <dbReference type="Proteomes" id="UP000429595"/>
    </source>
</evidence>
<dbReference type="CDD" id="cd00009">
    <property type="entry name" value="AAA"/>
    <property type="match status" value="1"/>
</dbReference>
<dbReference type="PROSITE" id="PS00676">
    <property type="entry name" value="SIGMA54_INTERACT_2"/>
    <property type="match status" value="1"/>
</dbReference>
<dbReference type="PANTHER" id="PTHR32071">
    <property type="entry name" value="TRANSCRIPTIONAL REGULATORY PROTEIN"/>
    <property type="match status" value="1"/>
</dbReference>
<dbReference type="InterPro" id="IPR030828">
    <property type="entry name" value="HTH_TyrR"/>
</dbReference>
<dbReference type="InterPro" id="IPR002078">
    <property type="entry name" value="Sigma_54_int"/>
</dbReference>
<comment type="caution">
    <text evidence="8">The sequence shown here is derived from an EMBL/GenBank/DDBJ whole genome shotgun (WGS) entry which is preliminary data.</text>
</comment>
<keyword evidence="1" id="KW-0547">Nucleotide-binding</keyword>
<evidence type="ECO:0000256" key="3">
    <source>
        <dbReference type="ARBA" id="ARBA00022840"/>
    </source>
</evidence>
<organism evidence="8 9">
    <name type="scientific">Bacillus aerolatus</name>
    <dbReference type="NCBI Taxonomy" id="2653354"/>
    <lineage>
        <taxon>Bacteria</taxon>
        <taxon>Bacillati</taxon>
        <taxon>Bacillota</taxon>
        <taxon>Bacilli</taxon>
        <taxon>Bacillales</taxon>
        <taxon>Bacillaceae</taxon>
        <taxon>Bacillus</taxon>
    </lineage>
</organism>
<dbReference type="FunFam" id="3.40.50.300:FF:000006">
    <property type="entry name" value="DNA-binding transcriptional regulator NtrC"/>
    <property type="match status" value="1"/>
</dbReference>
<accession>A0A6I1FBV6</accession>
<dbReference type="InterPro" id="IPR035965">
    <property type="entry name" value="PAS-like_dom_sf"/>
</dbReference>
<feature type="domain" description="PAS" evidence="7">
    <location>
        <begin position="7"/>
        <end position="57"/>
    </location>
</feature>
<dbReference type="InterPro" id="IPR027417">
    <property type="entry name" value="P-loop_NTPase"/>
</dbReference>
<dbReference type="Gene3D" id="3.30.450.20">
    <property type="entry name" value="PAS domain"/>
    <property type="match status" value="1"/>
</dbReference>
<dbReference type="SUPFAM" id="SSF46689">
    <property type="entry name" value="Homeodomain-like"/>
    <property type="match status" value="1"/>
</dbReference>